<dbReference type="OrthoDB" id="2840473at2759"/>
<accession>A0A0C3DND0</accession>
<dbReference type="InParanoid" id="A0A0C3DND0"/>
<dbReference type="Proteomes" id="UP000053989">
    <property type="component" value="Unassembled WGS sequence"/>
</dbReference>
<evidence type="ECO:0000313" key="2">
    <source>
        <dbReference type="EMBL" id="KIM57739.1"/>
    </source>
</evidence>
<evidence type="ECO:0000256" key="1">
    <source>
        <dbReference type="SAM" id="MobiDB-lite"/>
    </source>
</evidence>
<gene>
    <name evidence="2" type="ORF">SCLCIDRAFT_129699</name>
</gene>
<feature type="region of interest" description="Disordered" evidence="1">
    <location>
        <begin position="86"/>
        <end position="114"/>
    </location>
</feature>
<name>A0A0C3DND0_9AGAM</name>
<proteinExistence type="predicted"/>
<organism evidence="2 3">
    <name type="scientific">Scleroderma citrinum Foug A</name>
    <dbReference type="NCBI Taxonomy" id="1036808"/>
    <lineage>
        <taxon>Eukaryota</taxon>
        <taxon>Fungi</taxon>
        <taxon>Dikarya</taxon>
        <taxon>Basidiomycota</taxon>
        <taxon>Agaricomycotina</taxon>
        <taxon>Agaricomycetes</taxon>
        <taxon>Agaricomycetidae</taxon>
        <taxon>Boletales</taxon>
        <taxon>Sclerodermatineae</taxon>
        <taxon>Sclerodermataceae</taxon>
        <taxon>Scleroderma</taxon>
    </lineage>
</organism>
<reference evidence="2 3" key="1">
    <citation type="submission" date="2014-04" db="EMBL/GenBank/DDBJ databases">
        <authorList>
            <consortium name="DOE Joint Genome Institute"/>
            <person name="Kuo A."/>
            <person name="Kohler A."/>
            <person name="Nagy L.G."/>
            <person name="Floudas D."/>
            <person name="Copeland A."/>
            <person name="Barry K.W."/>
            <person name="Cichocki N."/>
            <person name="Veneault-Fourrey C."/>
            <person name="LaButti K."/>
            <person name="Lindquist E.A."/>
            <person name="Lipzen A."/>
            <person name="Lundell T."/>
            <person name="Morin E."/>
            <person name="Murat C."/>
            <person name="Sun H."/>
            <person name="Tunlid A."/>
            <person name="Henrissat B."/>
            <person name="Grigoriev I.V."/>
            <person name="Hibbett D.S."/>
            <person name="Martin F."/>
            <person name="Nordberg H.P."/>
            <person name="Cantor M.N."/>
            <person name="Hua S.X."/>
        </authorList>
    </citation>
    <scope>NUCLEOTIDE SEQUENCE [LARGE SCALE GENOMIC DNA]</scope>
    <source>
        <strain evidence="2 3">Foug A</strain>
    </source>
</reference>
<sequence>MNNTPPQIQQLCIWQQNLNKSLVVQLSLINSPTAKQNNIIAIEEPAIDHHPVSGHPWQMHANQHIQRWNTQQDSGRAKPVLNTEHCKGMPLTRRPHVLAGGFQQASPHVRRGTK</sequence>
<evidence type="ECO:0000313" key="3">
    <source>
        <dbReference type="Proteomes" id="UP000053989"/>
    </source>
</evidence>
<dbReference type="AlphaFoldDB" id="A0A0C3DND0"/>
<keyword evidence="3" id="KW-1185">Reference proteome</keyword>
<protein>
    <submittedName>
        <fullName evidence="2">Uncharacterized protein</fullName>
    </submittedName>
</protein>
<reference evidence="3" key="2">
    <citation type="submission" date="2015-01" db="EMBL/GenBank/DDBJ databases">
        <title>Evolutionary Origins and Diversification of the Mycorrhizal Mutualists.</title>
        <authorList>
            <consortium name="DOE Joint Genome Institute"/>
            <consortium name="Mycorrhizal Genomics Consortium"/>
            <person name="Kohler A."/>
            <person name="Kuo A."/>
            <person name="Nagy L.G."/>
            <person name="Floudas D."/>
            <person name="Copeland A."/>
            <person name="Barry K.W."/>
            <person name="Cichocki N."/>
            <person name="Veneault-Fourrey C."/>
            <person name="LaButti K."/>
            <person name="Lindquist E.A."/>
            <person name="Lipzen A."/>
            <person name="Lundell T."/>
            <person name="Morin E."/>
            <person name="Murat C."/>
            <person name="Riley R."/>
            <person name="Ohm R."/>
            <person name="Sun H."/>
            <person name="Tunlid A."/>
            <person name="Henrissat B."/>
            <person name="Grigoriev I.V."/>
            <person name="Hibbett D.S."/>
            <person name="Martin F."/>
        </authorList>
    </citation>
    <scope>NUCLEOTIDE SEQUENCE [LARGE SCALE GENOMIC DNA]</scope>
    <source>
        <strain evidence="3">Foug A</strain>
    </source>
</reference>
<dbReference type="EMBL" id="KN822096">
    <property type="protein sequence ID" value="KIM57739.1"/>
    <property type="molecule type" value="Genomic_DNA"/>
</dbReference>
<dbReference type="HOGENOM" id="CLU_2122547_0_0_1"/>